<evidence type="ECO:0008006" key="5">
    <source>
        <dbReference type="Google" id="ProtNLM"/>
    </source>
</evidence>
<dbReference type="Proteomes" id="UP000746503">
    <property type="component" value="Unassembled WGS sequence"/>
</dbReference>
<reference evidence="3 4" key="1">
    <citation type="submission" date="2020-03" db="EMBL/GenBank/DDBJ databases">
        <title>Draft genome of Streptomyces sp. ventii, isolated from the Axial Seamount in the Pacific Ocean, and resequencing of the two type strains Streptomyces lonarensis strain NCL 716 and Streptomyces bohaiensis strain 11A07.</title>
        <authorList>
            <person name="Loughran R.M."/>
            <person name="Pfannmuller K.M."/>
            <person name="Wasson B.J."/>
            <person name="Deadmond M.C."/>
            <person name="Paddock B.E."/>
            <person name="Koyack M.J."/>
            <person name="Gallegos D.A."/>
            <person name="Mitchell E.A."/>
            <person name="Ushijima B."/>
            <person name="Saw J.H."/>
            <person name="Mcphail K.L."/>
            <person name="Videau P."/>
        </authorList>
    </citation>
    <scope>NUCLEOTIDE SEQUENCE [LARGE SCALE GENOMIC DNA]</scope>
    <source>
        <strain evidence="4">5675061</strain>
    </source>
</reference>
<evidence type="ECO:0000313" key="4">
    <source>
        <dbReference type="Proteomes" id="UP000746503"/>
    </source>
</evidence>
<feature type="compositionally biased region" description="Acidic residues" evidence="1">
    <location>
        <begin position="32"/>
        <end position="42"/>
    </location>
</feature>
<dbReference type="PROSITE" id="PS51257">
    <property type="entry name" value="PROKAR_LIPOPROTEIN"/>
    <property type="match status" value="1"/>
</dbReference>
<feature type="chain" id="PRO_5046757250" description="ABC transporter" evidence="2">
    <location>
        <begin position="32"/>
        <end position="416"/>
    </location>
</feature>
<comment type="caution">
    <text evidence="3">The sequence shown here is derived from an EMBL/GenBank/DDBJ whole genome shotgun (WGS) entry which is preliminary data.</text>
</comment>
<keyword evidence="2" id="KW-0732">Signal</keyword>
<evidence type="ECO:0000313" key="3">
    <source>
        <dbReference type="EMBL" id="NJP65830.1"/>
    </source>
</evidence>
<evidence type="ECO:0000256" key="2">
    <source>
        <dbReference type="SAM" id="SignalP"/>
    </source>
</evidence>
<feature type="region of interest" description="Disordered" evidence="1">
    <location>
        <begin position="29"/>
        <end position="48"/>
    </location>
</feature>
<evidence type="ECO:0000256" key="1">
    <source>
        <dbReference type="SAM" id="MobiDB-lite"/>
    </source>
</evidence>
<dbReference type="RefSeq" id="WP_167932355.1">
    <property type="nucleotide sequence ID" value="NZ_JAAVJB010000026.1"/>
</dbReference>
<dbReference type="InterPro" id="IPR011044">
    <property type="entry name" value="Quino_amine_DH_bsu"/>
</dbReference>
<gene>
    <name evidence="3" type="ORF">HCJ92_05870</name>
</gene>
<proteinExistence type="predicted"/>
<dbReference type="EMBL" id="JAAVJB010000026">
    <property type="protein sequence ID" value="NJP65830.1"/>
    <property type="molecule type" value="Genomic_DNA"/>
</dbReference>
<feature type="signal peptide" evidence="2">
    <location>
        <begin position="1"/>
        <end position="31"/>
    </location>
</feature>
<protein>
    <recommendedName>
        <fullName evidence="5">ABC transporter</fullName>
    </recommendedName>
</protein>
<name>A0ABX1AHZ6_9ACTN</name>
<organism evidence="3 4">
    <name type="scientific">Streptomyces spiramenti</name>
    <dbReference type="NCBI Taxonomy" id="2720606"/>
    <lineage>
        <taxon>Bacteria</taxon>
        <taxon>Bacillati</taxon>
        <taxon>Actinomycetota</taxon>
        <taxon>Actinomycetes</taxon>
        <taxon>Kitasatosporales</taxon>
        <taxon>Streptomycetaceae</taxon>
        <taxon>Streptomyces</taxon>
    </lineage>
</organism>
<keyword evidence="4" id="KW-1185">Reference proteome</keyword>
<accession>A0ABX1AHZ6</accession>
<sequence>MTSTDRSPRRRCAAAAAVALTALLAAGCAGEDTTDPPEETAATEEQPHGYVEGAEETAEQQTRLLLADPSTGEAGVLDLISEEFHPLGAVDGLTGVTGDGRFVHLHTADGAALVDTGAWTTDHGDHVHHYRAAVREFGELPGDGPLAVRADAGVLVTTAEDGGARVLPRRPLEEHDATELPEARQLDGRFAAPVVPFREHLVALDATGGEPVVTVLSREGDETARLDAACEEPRGDAVTRRGVVLGCADGALLVTEAEGGFAVEEIPYPGGTDAADRAESFHHRAGSNAVAALAGPEAVWLLDLTERDWRRVETGPVVAATTAGEEGPLLALSDDGALSSYDTADGSLLATGEPLTSPATGGADAPAPVVEITASRAYVNDAASGTVYEIDHNDGLRVARSFGVGPTPALMAEAGR</sequence>
<dbReference type="SUPFAM" id="SSF50969">
    <property type="entry name" value="YVTN repeat-like/Quinoprotein amine dehydrogenase"/>
    <property type="match status" value="1"/>
</dbReference>